<dbReference type="GeneID" id="99637471"/>
<dbReference type="CDD" id="cd00165">
    <property type="entry name" value="S4"/>
    <property type="match status" value="1"/>
</dbReference>
<reference evidence="3 5" key="1">
    <citation type="submission" date="2019-08" db="EMBL/GenBank/DDBJ databases">
        <title>In-depth cultivation of the pig gut microbiome towards novel bacterial diversity and tailored functional studies.</title>
        <authorList>
            <person name="Wylensek D."/>
            <person name="Hitch T.C.A."/>
            <person name="Clavel T."/>
        </authorList>
    </citation>
    <scope>NUCLEOTIDE SEQUENCE [LARGE SCALE GENOMIC DNA]</scope>
    <source>
        <strain evidence="3 5">BL-178-WT-3A</strain>
    </source>
</reference>
<dbReference type="OrthoDB" id="9812787at2"/>
<dbReference type="PANTHER" id="PTHR13633">
    <property type="entry name" value="MITOCHONDRIAL TRANSCRIPTION RESCUE FACTOR 1"/>
    <property type="match status" value="1"/>
</dbReference>
<accession>A0A6N7X3M4</accession>
<dbReference type="InterPro" id="IPR048443">
    <property type="entry name" value="RqcP2_N"/>
</dbReference>
<gene>
    <name evidence="3" type="ORF">FYJ82_02095</name>
    <name evidence="4" type="ORF">O6R09_02560</name>
</gene>
<dbReference type="GO" id="GO:0003723">
    <property type="term" value="F:RNA binding"/>
    <property type="evidence" value="ECO:0007669"/>
    <property type="project" value="UniProtKB-KW"/>
</dbReference>
<sequence>MTSQGVYQHFRPEEHDFIDKITRLAQRVEETYAYVLTEFLNPRQIEIAKTVVNHFGLKAFVSSDYYASEYARLIIAPEYYVCQVEDFELALLEVRYQSKFAQLSHAQIMGTLLNHLGIKRTVIGDILVTDGYAQVLVSRNMSDYIRIHTTKIARTSVSLREIPLSDIIVANQASLQLNVIVSSMRLDKILATVLKLSRTQAAQLIGTGKVKLNYQLIDKTATVLQVGDLVSVRGFGRFSILSDNGITKNGKLKLTIDKMIHK</sequence>
<dbReference type="InterPro" id="IPR012677">
    <property type="entry name" value="Nucleotide-bd_a/b_plait_sf"/>
</dbReference>
<evidence type="ECO:0000259" key="2">
    <source>
        <dbReference type="SMART" id="SM00363"/>
    </source>
</evidence>
<reference evidence="4 6" key="2">
    <citation type="submission" date="2022-12" db="EMBL/GenBank/DDBJ databases">
        <title>Streptococcus alactolyticus LGM, complete genome.</title>
        <authorList>
            <person name="Liu Z."/>
            <person name="Mu C."/>
            <person name="Zhu W."/>
        </authorList>
    </citation>
    <scope>NUCLEOTIDE SEQUENCE [LARGE SCALE GENOMIC DNA]</scope>
    <source>
        <strain evidence="4 6">LGM</strain>
    </source>
</reference>
<dbReference type="Pfam" id="PF17774">
    <property type="entry name" value="YlmH_RBD"/>
    <property type="match status" value="1"/>
</dbReference>
<dbReference type="InterPro" id="IPR040591">
    <property type="entry name" value="RqcP2_RBD"/>
</dbReference>
<organism evidence="3 5">
    <name type="scientific">Streptococcus alactolyticus</name>
    <dbReference type="NCBI Taxonomy" id="29389"/>
    <lineage>
        <taxon>Bacteria</taxon>
        <taxon>Bacillati</taxon>
        <taxon>Bacillota</taxon>
        <taxon>Bacilli</taxon>
        <taxon>Lactobacillales</taxon>
        <taxon>Streptococcaceae</taxon>
        <taxon>Streptococcus</taxon>
    </lineage>
</organism>
<proteinExistence type="predicted"/>
<keyword evidence="6" id="KW-1185">Reference proteome</keyword>
<dbReference type="AlphaFoldDB" id="A0A6N7X3M4"/>
<evidence type="ECO:0000313" key="4">
    <source>
        <dbReference type="EMBL" id="WBB06825.1"/>
    </source>
</evidence>
<name>A0A6N7X3M4_STRAY</name>
<dbReference type="Gene3D" id="3.30.70.330">
    <property type="match status" value="1"/>
</dbReference>
<dbReference type="EMBL" id="VUNP01000006">
    <property type="protein sequence ID" value="MST53239.1"/>
    <property type="molecule type" value="Genomic_DNA"/>
</dbReference>
<protein>
    <submittedName>
        <fullName evidence="3">RNA-binding protein</fullName>
    </submittedName>
</protein>
<dbReference type="InterPro" id="IPR036986">
    <property type="entry name" value="S4_RNA-bd_sf"/>
</dbReference>
<keyword evidence="1" id="KW-0694">RNA-binding</keyword>
<dbReference type="PANTHER" id="PTHR13633:SF3">
    <property type="entry name" value="MITOCHONDRIAL TRANSCRIPTION RESCUE FACTOR 1"/>
    <property type="match status" value="1"/>
</dbReference>
<dbReference type="Pfam" id="PF01479">
    <property type="entry name" value="S4"/>
    <property type="match status" value="1"/>
</dbReference>
<feature type="domain" description="RNA-binding S4" evidence="2">
    <location>
        <begin position="184"/>
        <end position="246"/>
    </location>
</feature>
<dbReference type="SMART" id="SM00363">
    <property type="entry name" value="S4"/>
    <property type="match status" value="1"/>
</dbReference>
<dbReference type="Proteomes" id="UP000471052">
    <property type="component" value="Unassembled WGS sequence"/>
</dbReference>
<dbReference type="Gene3D" id="3.30.1370.160">
    <property type="match status" value="1"/>
</dbReference>
<evidence type="ECO:0000256" key="1">
    <source>
        <dbReference type="PROSITE-ProRule" id="PRU00182"/>
    </source>
</evidence>
<dbReference type="Proteomes" id="UP001212085">
    <property type="component" value="Chromosome"/>
</dbReference>
<evidence type="ECO:0000313" key="3">
    <source>
        <dbReference type="EMBL" id="MST53239.1"/>
    </source>
</evidence>
<dbReference type="RefSeq" id="WP_154454447.1">
    <property type="nucleotide sequence ID" value="NZ_BRXN01000005.1"/>
</dbReference>
<dbReference type="InterPro" id="IPR002942">
    <property type="entry name" value="S4_RNA-bd"/>
</dbReference>
<dbReference type="Gene3D" id="3.10.290.10">
    <property type="entry name" value="RNA-binding S4 domain"/>
    <property type="match status" value="1"/>
</dbReference>
<evidence type="ECO:0000313" key="6">
    <source>
        <dbReference type="Proteomes" id="UP001212085"/>
    </source>
</evidence>
<dbReference type="PROSITE" id="PS50889">
    <property type="entry name" value="S4"/>
    <property type="match status" value="1"/>
</dbReference>
<evidence type="ECO:0000313" key="5">
    <source>
        <dbReference type="Proteomes" id="UP000471052"/>
    </source>
</evidence>
<dbReference type="EMBL" id="CP114883">
    <property type="protein sequence ID" value="WBB06825.1"/>
    <property type="molecule type" value="Genomic_DNA"/>
</dbReference>
<dbReference type="SUPFAM" id="SSF55174">
    <property type="entry name" value="Alpha-L RNA-binding motif"/>
    <property type="match status" value="1"/>
</dbReference>
<dbReference type="Pfam" id="PF21278">
    <property type="entry name" value="YlmH_1st"/>
    <property type="match status" value="1"/>
</dbReference>